<keyword evidence="4" id="KW-0804">Transcription</keyword>
<organism evidence="6 7">
    <name type="scientific">Halomonas elongata</name>
    <dbReference type="NCBI Taxonomy" id="2746"/>
    <lineage>
        <taxon>Bacteria</taxon>
        <taxon>Pseudomonadati</taxon>
        <taxon>Pseudomonadota</taxon>
        <taxon>Gammaproteobacteria</taxon>
        <taxon>Oceanospirillales</taxon>
        <taxon>Halomonadaceae</taxon>
        <taxon>Halomonas</taxon>
    </lineage>
</organism>
<dbReference type="Proteomes" id="UP000092504">
    <property type="component" value="Unassembled WGS sequence"/>
</dbReference>
<dbReference type="PANTHER" id="PTHR30346">
    <property type="entry name" value="TRANSCRIPTIONAL DUAL REGULATOR HCAR-RELATED"/>
    <property type="match status" value="1"/>
</dbReference>
<feature type="domain" description="HTH lysR-type" evidence="5">
    <location>
        <begin position="1"/>
        <end position="58"/>
    </location>
</feature>
<dbReference type="EMBL" id="MAJD01000002">
    <property type="protein sequence ID" value="OBX33880.1"/>
    <property type="molecule type" value="Genomic_DNA"/>
</dbReference>
<evidence type="ECO:0000313" key="7">
    <source>
        <dbReference type="Proteomes" id="UP000092504"/>
    </source>
</evidence>
<name>A0A1B8NV43_HALEL</name>
<dbReference type="GO" id="GO:0003700">
    <property type="term" value="F:DNA-binding transcription factor activity"/>
    <property type="evidence" value="ECO:0007669"/>
    <property type="project" value="InterPro"/>
</dbReference>
<dbReference type="GO" id="GO:0032993">
    <property type="term" value="C:protein-DNA complex"/>
    <property type="evidence" value="ECO:0007669"/>
    <property type="project" value="TreeGrafter"/>
</dbReference>
<comment type="similarity">
    <text evidence="1">Belongs to the LysR transcriptional regulatory family.</text>
</comment>
<dbReference type="GO" id="GO:0003677">
    <property type="term" value="F:DNA binding"/>
    <property type="evidence" value="ECO:0007669"/>
    <property type="project" value="UniProtKB-KW"/>
</dbReference>
<dbReference type="PROSITE" id="PS50931">
    <property type="entry name" value="HTH_LYSR"/>
    <property type="match status" value="1"/>
</dbReference>
<dbReference type="Gene3D" id="1.10.10.10">
    <property type="entry name" value="Winged helix-like DNA-binding domain superfamily/Winged helix DNA-binding domain"/>
    <property type="match status" value="1"/>
</dbReference>
<dbReference type="InterPro" id="IPR036388">
    <property type="entry name" value="WH-like_DNA-bd_sf"/>
</dbReference>
<dbReference type="PRINTS" id="PR00039">
    <property type="entry name" value="HTHLYSR"/>
</dbReference>
<dbReference type="PATRIC" id="fig|2746.7.peg.2998"/>
<keyword evidence="2" id="KW-0805">Transcription regulation</keyword>
<dbReference type="InterPro" id="IPR000847">
    <property type="entry name" value="LysR_HTH_N"/>
</dbReference>
<evidence type="ECO:0000259" key="5">
    <source>
        <dbReference type="PROSITE" id="PS50931"/>
    </source>
</evidence>
<gene>
    <name evidence="6" type="primary">tfdS</name>
    <name evidence="6" type="ORF">A8U91_02923</name>
</gene>
<dbReference type="SUPFAM" id="SSF46785">
    <property type="entry name" value="Winged helix' DNA-binding domain"/>
    <property type="match status" value="1"/>
</dbReference>
<proteinExistence type="inferred from homology"/>
<evidence type="ECO:0000256" key="4">
    <source>
        <dbReference type="ARBA" id="ARBA00023163"/>
    </source>
</evidence>
<keyword evidence="3" id="KW-0238">DNA-binding</keyword>
<evidence type="ECO:0000256" key="1">
    <source>
        <dbReference type="ARBA" id="ARBA00009437"/>
    </source>
</evidence>
<dbReference type="AlphaFoldDB" id="A0A1B8NV43"/>
<accession>A0A1B8NV43</accession>
<dbReference type="FunFam" id="1.10.10.10:FF:000001">
    <property type="entry name" value="LysR family transcriptional regulator"/>
    <property type="match status" value="1"/>
</dbReference>
<dbReference type="Pfam" id="PF00126">
    <property type="entry name" value="HTH_1"/>
    <property type="match status" value="1"/>
</dbReference>
<evidence type="ECO:0000256" key="2">
    <source>
        <dbReference type="ARBA" id="ARBA00023015"/>
    </source>
</evidence>
<evidence type="ECO:0000313" key="6">
    <source>
        <dbReference type="EMBL" id="OBX33880.1"/>
    </source>
</evidence>
<comment type="caution">
    <text evidence="6">The sequence shown here is derived from an EMBL/GenBank/DDBJ whole genome shotgun (WGS) entry which is preliminary data.</text>
</comment>
<protein>
    <submittedName>
        <fullName evidence="6">HTH-type transcriptional regulator TfdS</fullName>
    </submittedName>
</protein>
<sequence>MDFKQLKYFLTVVEEGAISSAARRIPLAQPALSRQLQLLEEDVGTPLLSRSRHGVRLTAAGEAFSRDTRRLLADFEQAKQNARRIADGHLGRLRLG</sequence>
<evidence type="ECO:0000256" key="3">
    <source>
        <dbReference type="ARBA" id="ARBA00023125"/>
    </source>
</evidence>
<dbReference type="PANTHER" id="PTHR30346:SF28">
    <property type="entry name" value="HTH-TYPE TRANSCRIPTIONAL REGULATOR CYNR"/>
    <property type="match status" value="1"/>
</dbReference>
<dbReference type="InterPro" id="IPR036390">
    <property type="entry name" value="WH_DNA-bd_sf"/>
</dbReference>
<reference evidence="6 7" key="1">
    <citation type="submission" date="2016-06" db="EMBL/GenBank/DDBJ databases">
        <title>Genome sequence of halotolerant plant growth promoting strain of Halomonas elongata HEK1 isolated from salterns of Rann of Kutch, Gujarat, India.</title>
        <authorList>
            <person name="Gaba S."/>
            <person name="Singh R.N."/>
            <person name="Abrol S."/>
            <person name="Kaushik R."/>
            <person name="Saxena A.K."/>
        </authorList>
    </citation>
    <scope>NUCLEOTIDE SEQUENCE [LARGE SCALE GENOMIC DNA]</scope>
    <source>
        <strain evidence="6 7">HEK1</strain>
    </source>
</reference>